<proteinExistence type="predicted"/>
<name>A0A8J4EIT9_9ACTN</name>
<organism evidence="1 2">
    <name type="scientific">Virgisporangium ochraceum</name>
    <dbReference type="NCBI Taxonomy" id="65505"/>
    <lineage>
        <taxon>Bacteria</taxon>
        <taxon>Bacillati</taxon>
        <taxon>Actinomycetota</taxon>
        <taxon>Actinomycetes</taxon>
        <taxon>Micromonosporales</taxon>
        <taxon>Micromonosporaceae</taxon>
        <taxon>Virgisporangium</taxon>
    </lineage>
</organism>
<dbReference type="RefSeq" id="WP_203933422.1">
    <property type="nucleotide sequence ID" value="NZ_BOPH01000120.1"/>
</dbReference>
<dbReference type="EMBL" id="BOPH01000120">
    <property type="protein sequence ID" value="GIJ73602.1"/>
    <property type="molecule type" value="Genomic_DNA"/>
</dbReference>
<gene>
    <name evidence="1" type="ORF">Voc01_085190</name>
</gene>
<evidence type="ECO:0000313" key="1">
    <source>
        <dbReference type="EMBL" id="GIJ73602.1"/>
    </source>
</evidence>
<evidence type="ECO:0000313" key="2">
    <source>
        <dbReference type="Proteomes" id="UP000635606"/>
    </source>
</evidence>
<accession>A0A8J4EIT9</accession>
<dbReference type="Proteomes" id="UP000635606">
    <property type="component" value="Unassembled WGS sequence"/>
</dbReference>
<keyword evidence="2" id="KW-1185">Reference proteome</keyword>
<sequence>MGHVFARLAGYGMAVVPHWPYTVERDGGGSDAVRVTRWSATGPEHAVVTTDRAPDVRWPVGFRLESGNDPGDRTLFYLLGGADEAIFPQGPVPRVRLAAPDALAAPGQTVVDRRVDGDGVGVTELGYEHGGEPWWQAHWTVAWDEHRFLVVTAQAPATHADHTRVAAAEVAESMIRT</sequence>
<protein>
    <submittedName>
        <fullName evidence="1">Uncharacterized protein</fullName>
    </submittedName>
</protein>
<reference evidence="1" key="1">
    <citation type="submission" date="2021-01" db="EMBL/GenBank/DDBJ databases">
        <title>Whole genome shotgun sequence of Virgisporangium ochraceum NBRC 16418.</title>
        <authorList>
            <person name="Komaki H."/>
            <person name="Tamura T."/>
        </authorList>
    </citation>
    <scope>NUCLEOTIDE SEQUENCE</scope>
    <source>
        <strain evidence="1">NBRC 16418</strain>
    </source>
</reference>
<dbReference type="AlphaFoldDB" id="A0A8J4EIT9"/>
<comment type="caution">
    <text evidence="1">The sequence shown here is derived from an EMBL/GenBank/DDBJ whole genome shotgun (WGS) entry which is preliminary data.</text>
</comment>